<reference evidence="2 3" key="1">
    <citation type="submission" date="2018-06" db="EMBL/GenBank/DDBJ databases">
        <authorList>
            <consortium name="Pathogen Informatics"/>
            <person name="Doyle S."/>
        </authorList>
    </citation>
    <scope>NUCLEOTIDE SEQUENCE [LARGE SCALE GENOMIC DNA]</scope>
    <source>
        <strain evidence="2 3">NCTC12219</strain>
    </source>
</reference>
<organism evidence="2 3">
    <name type="scientific">Helicobacter cinaedi</name>
    <dbReference type="NCBI Taxonomy" id="213"/>
    <lineage>
        <taxon>Bacteria</taxon>
        <taxon>Pseudomonadati</taxon>
        <taxon>Campylobacterota</taxon>
        <taxon>Epsilonproteobacteria</taxon>
        <taxon>Campylobacterales</taxon>
        <taxon>Helicobacteraceae</taxon>
        <taxon>Helicobacter</taxon>
    </lineage>
</organism>
<feature type="transmembrane region" description="Helical" evidence="1">
    <location>
        <begin position="200"/>
        <end position="219"/>
    </location>
</feature>
<dbReference type="Proteomes" id="UP000255103">
    <property type="component" value="Unassembled WGS sequence"/>
</dbReference>
<evidence type="ECO:0000313" key="2">
    <source>
        <dbReference type="EMBL" id="STP11746.1"/>
    </source>
</evidence>
<proteinExistence type="predicted"/>
<sequence length="223" mass="25683">MPFSLKGLVYSSFLWAVMLYADMPLAQAHSAYVVDNTHKLLIPKSVDFVETLSTELQAKTGYHLYMAVVDSVPMEDLFLESPQDSTLKLTPKQKRLAYKNMLLEKLQKPYTLIVFMKEDEKIDIVSSEPKKYFDEEKVYYEYMVPLLPKQKDEILTPQLISAIVLNGYAQAADMIAHHFDVKLENNMPVDESGGREFVRFSMYVMLLVMFGIIGVIYLTRKKT</sequence>
<evidence type="ECO:0000313" key="3">
    <source>
        <dbReference type="Proteomes" id="UP000255103"/>
    </source>
</evidence>
<accession>A0A377JV21</accession>
<name>A0A377JV21_9HELI</name>
<keyword evidence="1" id="KW-0812">Transmembrane</keyword>
<dbReference type="AlphaFoldDB" id="A0A377JV21"/>
<keyword evidence="1" id="KW-1133">Transmembrane helix</keyword>
<dbReference type="RefSeq" id="WP_258864801.1">
    <property type="nucleotide sequence ID" value="NZ_UGHX01000001.1"/>
</dbReference>
<dbReference type="EMBL" id="UGHX01000001">
    <property type="protein sequence ID" value="STP11746.1"/>
    <property type="molecule type" value="Genomic_DNA"/>
</dbReference>
<gene>
    <name evidence="2" type="ORF">NCTC12219_01645</name>
</gene>
<protein>
    <submittedName>
        <fullName evidence="2">Putative inner membrane protein</fullName>
    </submittedName>
</protein>
<keyword evidence="1" id="KW-0472">Membrane</keyword>
<evidence type="ECO:0000256" key="1">
    <source>
        <dbReference type="SAM" id="Phobius"/>
    </source>
</evidence>